<dbReference type="OrthoDB" id="5369511at2759"/>
<dbReference type="AlphaFoldDB" id="A0A0D1YBW1"/>
<dbReference type="GeneID" id="27336776"/>
<evidence type="ECO:0000256" key="1">
    <source>
        <dbReference type="SAM" id="MobiDB-lite"/>
    </source>
</evidence>
<feature type="region of interest" description="Disordered" evidence="1">
    <location>
        <begin position="99"/>
        <end position="192"/>
    </location>
</feature>
<keyword evidence="3" id="KW-1185">Reference proteome</keyword>
<reference evidence="2 3" key="1">
    <citation type="submission" date="2015-01" db="EMBL/GenBank/DDBJ databases">
        <title>The Genome Sequence of Exophiala spinifera CBS89968.</title>
        <authorList>
            <consortium name="The Broad Institute Genomics Platform"/>
            <person name="Cuomo C."/>
            <person name="de Hoog S."/>
            <person name="Gorbushina A."/>
            <person name="Stielow B."/>
            <person name="Teixiera M."/>
            <person name="Abouelleil A."/>
            <person name="Chapman S.B."/>
            <person name="Priest M."/>
            <person name="Young S.K."/>
            <person name="Wortman J."/>
            <person name="Nusbaum C."/>
            <person name="Birren B."/>
        </authorList>
    </citation>
    <scope>NUCLEOTIDE SEQUENCE [LARGE SCALE GENOMIC DNA]</scope>
    <source>
        <strain evidence="2 3">CBS 89968</strain>
    </source>
</reference>
<feature type="compositionally biased region" description="Polar residues" evidence="1">
    <location>
        <begin position="156"/>
        <end position="169"/>
    </location>
</feature>
<feature type="compositionally biased region" description="Basic and acidic residues" evidence="1">
    <location>
        <begin position="144"/>
        <end position="155"/>
    </location>
</feature>
<gene>
    <name evidence="2" type="ORF">PV08_09693</name>
</gene>
<name>A0A0D1YBW1_9EURO</name>
<proteinExistence type="predicted"/>
<accession>A0A0D1YBW1</accession>
<organism evidence="2 3">
    <name type="scientific">Exophiala spinifera</name>
    <dbReference type="NCBI Taxonomy" id="91928"/>
    <lineage>
        <taxon>Eukaryota</taxon>
        <taxon>Fungi</taxon>
        <taxon>Dikarya</taxon>
        <taxon>Ascomycota</taxon>
        <taxon>Pezizomycotina</taxon>
        <taxon>Eurotiomycetes</taxon>
        <taxon>Chaetothyriomycetidae</taxon>
        <taxon>Chaetothyriales</taxon>
        <taxon>Herpotrichiellaceae</taxon>
        <taxon>Exophiala</taxon>
    </lineage>
</organism>
<sequence length="384" mass="43167">MLALTSPINNIPSTYTSGLAPGIRFALDLTDGNISMSELGDFQFSKPGETASSRPLVDGSSSRYTPWSTSTYDPFAGDTNARMSPGPAERLRQRLPPEIHGATRSTGPSAVGDPFRPLSLGSQSSAFMPDSSSFQLAAQPPRSNPEDMALRRRSQDSYSFQTGSPTSQGYGDFEFETQNRRGGDVGRATRYHTRRRPFNQDEFDGPSQLLPLPVPQQEHARSQALPTLPVHLSIEEQDEITMRVNDILSRCAFHFVAKYQFPIPLERDKPRVRTPADREWTEWAYLLKRLATKRRIPARVLYDNQIKQFVTTLENSIAVRQNNKDQQPRTPKDDRYMLQLVSAGTQVAKILMDSLSMEQLDALYRQTESVILERRATFGGFGFQ</sequence>
<dbReference type="HOGENOM" id="CLU_048618_3_0_1"/>
<dbReference type="VEuPathDB" id="FungiDB:PV08_09693"/>
<evidence type="ECO:0000313" key="3">
    <source>
        <dbReference type="Proteomes" id="UP000053328"/>
    </source>
</evidence>
<dbReference type="EMBL" id="KN847498">
    <property type="protein sequence ID" value="KIW12416.1"/>
    <property type="molecule type" value="Genomic_DNA"/>
</dbReference>
<feature type="region of interest" description="Disordered" evidence="1">
    <location>
        <begin position="43"/>
        <end position="62"/>
    </location>
</feature>
<dbReference type="STRING" id="91928.A0A0D1YBW1"/>
<evidence type="ECO:0000313" key="2">
    <source>
        <dbReference type="EMBL" id="KIW12416.1"/>
    </source>
</evidence>
<dbReference type="Proteomes" id="UP000053328">
    <property type="component" value="Unassembled WGS sequence"/>
</dbReference>
<dbReference type="RefSeq" id="XP_016232632.1">
    <property type="nucleotide sequence ID" value="XM_016384009.1"/>
</dbReference>
<protein>
    <submittedName>
        <fullName evidence="2">Uncharacterized protein</fullName>
    </submittedName>
</protein>
<feature type="region of interest" description="Disordered" evidence="1">
    <location>
        <begin position="69"/>
        <end position="88"/>
    </location>
</feature>
<feature type="compositionally biased region" description="Polar residues" evidence="1">
    <location>
        <begin position="120"/>
        <end position="136"/>
    </location>
</feature>